<evidence type="ECO:0000256" key="5">
    <source>
        <dbReference type="ARBA" id="ARBA00022741"/>
    </source>
</evidence>
<dbReference type="PANTHER" id="PTHR43065:SF10">
    <property type="entry name" value="PEROXIDE STRESS-ACTIVATED HISTIDINE KINASE MAK3"/>
    <property type="match status" value="1"/>
</dbReference>
<dbReference type="InterPro" id="IPR004358">
    <property type="entry name" value="Sig_transdc_His_kin-like_C"/>
</dbReference>
<accession>A0ABT7KLP0</accession>
<feature type="transmembrane region" description="Helical" evidence="9">
    <location>
        <begin position="35"/>
        <end position="51"/>
    </location>
</feature>
<reference evidence="11" key="1">
    <citation type="submission" date="2023-06" db="EMBL/GenBank/DDBJ databases">
        <title>Phylogenetic Diversity of Rhizobium strains.</title>
        <authorList>
            <person name="Moura F.T."/>
            <person name="Helene L.C.F."/>
            <person name="Hungria M."/>
        </authorList>
    </citation>
    <scope>NUCLEOTIDE SEQUENCE</scope>
    <source>
        <strain evidence="11">CCGE524</strain>
    </source>
</reference>
<feature type="transmembrane region" description="Helical" evidence="9">
    <location>
        <begin position="58"/>
        <end position="79"/>
    </location>
</feature>
<name>A0ABT7KLP0_9HYPH</name>
<proteinExistence type="predicted"/>
<feature type="transmembrane region" description="Helical" evidence="9">
    <location>
        <begin position="12"/>
        <end position="29"/>
    </location>
</feature>
<dbReference type="Pfam" id="PF02518">
    <property type="entry name" value="HATPase_c"/>
    <property type="match status" value="1"/>
</dbReference>
<dbReference type="InterPro" id="IPR036890">
    <property type="entry name" value="HATPase_C_sf"/>
</dbReference>
<dbReference type="InterPro" id="IPR003594">
    <property type="entry name" value="HATPase_dom"/>
</dbReference>
<evidence type="ECO:0000256" key="6">
    <source>
        <dbReference type="ARBA" id="ARBA00022777"/>
    </source>
</evidence>
<evidence type="ECO:0000259" key="10">
    <source>
        <dbReference type="PROSITE" id="PS50109"/>
    </source>
</evidence>
<keyword evidence="9" id="KW-0472">Membrane</keyword>
<dbReference type="InterPro" id="IPR003661">
    <property type="entry name" value="HisK_dim/P_dom"/>
</dbReference>
<dbReference type="Gene3D" id="1.10.287.130">
    <property type="match status" value="1"/>
</dbReference>
<evidence type="ECO:0000256" key="8">
    <source>
        <dbReference type="ARBA" id="ARBA00023012"/>
    </source>
</evidence>
<evidence type="ECO:0000256" key="9">
    <source>
        <dbReference type="SAM" id="Phobius"/>
    </source>
</evidence>
<evidence type="ECO:0000256" key="3">
    <source>
        <dbReference type="ARBA" id="ARBA00022553"/>
    </source>
</evidence>
<dbReference type="Gene3D" id="3.30.565.10">
    <property type="entry name" value="Histidine kinase-like ATPase, C-terminal domain"/>
    <property type="match status" value="1"/>
</dbReference>
<gene>
    <name evidence="11" type="ORF">PY650_28820</name>
</gene>
<dbReference type="GO" id="GO:0005524">
    <property type="term" value="F:ATP binding"/>
    <property type="evidence" value="ECO:0007669"/>
    <property type="project" value="UniProtKB-KW"/>
</dbReference>
<evidence type="ECO:0000256" key="4">
    <source>
        <dbReference type="ARBA" id="ARBA00022679"/>
    </source>
</evidence>
<comment type="caution">
    <text evidence="11">The sequence shown here is derived from an EMBL/GenBank/DDBJ whole genome shotgun (WGS) entry which is preliminary data.</text>
</comment>
<dbReference type="EC" id="2.7.13.3" evidence="2"/>
<keyword evidence="6" id="KW-0418">Kinase</keyword>
<dbReference type="RefSeq" id="WP_285883151.1">
    <property type="nucleotide sequence ID" value="NZ_JARFYN010000054.1"/>
</dbReference>
<dbReference type="SMART" id="SM00388">
    <property type="entry name" value="HisKA"/>
    <property type="match status" value="1"/>
</dbReference>
<keyword evidence="9" id="KW-0812">Transmembrane</keyword>
<feature type="domain" description="Histidine kinase" evidence="10">
    <location>
        <begin position="135"/>
        <end position="350"/>
    </location>
</feature>
<dbReference type="PROSITE" id="PS50109">
    <property type="entry name" value="HIS_KIN"/>
    <property type="match status" value="1"/>
</dbReference>
<keyword evidence="5" id="KW-0547">Nucleotide-binding</keyword>
<sequence length="354" mass="38102">MKRNFPRDLAEAPLLWLTIAALAAGIFFADTVTDREIAFPVLYVTLILLCMRSGRSRTVMVVGIGCVVLTILSYVLTPQGDTESGIINCALSLLAIGATTYLAIRIEITEAAGRQTQRDLARMARIMLVGELGSSIAHEVSQPITAIVANGNAALRWLAAAPPNQEEARRAIDRVVRDADLASEVIARVRRLVARAAPAQDKIDVVETIVEALAFVRDEIHRNEIQLRTEFASNLPMVTGDRVQLQQVILNLVVNAIEAMAATDRGRRELVVSAVAAETEITVSVRDSGVGLPPASLARIFEAFHTTKPAGMGMGLAISRSIIEAHGGAVYAAPNHPRGTLFGFTLPLCLRTRG</sequence>
<comment type="catalytic activity">
    <reaction evidence="1">
        <text>ATP + protein L-histidine = ADP + protein N-phospho-L-histidine.</text>
        <dbReference type="EC" id="2.7.13.3"/>
    </reaction>
</comment>
<dbReference type="SUPFAM" id="SSF55874">
    <property type="entry name" value="ATPase domain of HSP90 chaperone/DNA topoisomerase II/histidine kinase"/>
    <property type="match status" value="1"/>
</dbReference>
<keyword evidence="12" id="KW-1185">Reference proteome</keyword>
<dbReference type="EMBL" id="JARFYN010000054">
    <property type="protein sequence ID" value="MDL2409561.1"/>
    <property type="molecule type" value="Genomic_DNA"/>
</dbReference>
<dbReference type="SMART" id="SM00387">
    <property type="entry name" value="HATPase_c"/>
    <property type="match status" value="1"/>
</dbReference>
<dbReference type="Proteomes" id="UP001172630">
    <property type="component" value="Unassembled WGS sequence"/>
</dbReference>
<evidence type="ECO:0000256" key="7">
    <source>
        <dbReference type="ARBA" id="ARBA00022840"/>
    </source>
</evidence>
<evidence type="ECO:0000256" key="2">
    <source>
        <dbReference type="ARBA" id="ARBA00012438"/>
    </source>
</evidence>
<feature type="transmembrane region" description="Helical" evidence="9">
    <location>
        <begin position="85"/>
        <end position="104"/>
    </location>
</feature>
<dbReference type="PANTHER" id="PTHR43065">
    <property type="entry name" value="SENSOR HISTIDINE KINASE"/>
    <property type="match status" value="1"/>
</dbReference>
<keyword evidence="7 11" id="KW-0067">ATP-binding</keyword>
<keyword evidence="9" id="KW-1133">Transmembrane helix</keyword>
<protein>
    <recommendedName>
        <fullName evidence="2">histidine kinase</fullName>
        <ecNumber evidence="2">2.7.13.3</ecNumber>
    </recommendedName>
</protein>
<evidence type="ECO:0000313" key="12">
    <source>
        <dbReference type="Proteomes" id="UP001172630"/>
    </source>
</evidence>
<evidence type="ECO:0000256" key="1">
    <source>
        <dbReference type="ARBA" id="ARBA00000085"/>
    </source>
</evidence>
<dbReference type="InterPro" id="IPR005467">
    <property type="entry name" value="His_kinase_dom"/>
</dbReference>
<organism evidence="11 12">
    <name type="scientific">Rhizobium calliandrae</name>
    <dbReference type="NCBI Taxonomy" id="1312182"/>
    <lineage>
        <taxon>Bacteria</taxon>
        <taxon>Pseudomonadati</taxon>
        <taxon>Pseudomonadota</taxon>
        <taxon>Alphaproteobacteria</taxon>
        <taxon>Hyphomicrobiales</taxon>
        <taxon>Rhizobiaceae</taxon>
        <taxon>Rhizobium/Agrobacterium group</taxon>
        <taxon>Rhizobium</taxon>
    </lineage>
</organism>
<evidence type="ECO:0000313" key="11">
    <source>
        <dbReference type="EMBL" id="MDL2409561.1"/>
    </source>
</evidence>
<dbReference type="PRINTS" id="PR00344">
    <property type="entry name" value="BCTRLSENSOR"/>
</dbReference>
<keyword evidence="4" id="KW-0808">Transferase</keyword>
<keyword evidence="3" id="KW-0597">Phosphoprotein</keyword>
<keyword evidence="8" id="KW-0902">Two-component regulatory system</keyword>